<evidence type="ECO:0000313" key="7">
    <source>
        <dbReference type="Proteomes" id="UP001595477"/>
    </source>
</evidence>
<dbReference type="Pfam" id="PF07495">
    <property type="entry name" value="Y_Y_Y"/>
    <property type="match status" value="1"/>
</dbReference>
<keyword evidence="4" id="KW-0472">Membrane</keyword>
<dbReference type="InterPro" id="IPR015943">
    <property type="entry name" value="WD40/YVTN_repeat-like_dom_sf"/>
</dbReference>
<dbReference type="Proteomes" id="UP001595477">
    <property type="component" value="Unassembled WGS sequence"/>
</dbReference>
<feature type="coiled-coil region" evidence="3">
    <location>
        <begin position="784"/>
        <end position="832"/>
    </location>
</feature>
<dbReference type="InterPro" id="IPR050469">
    <property type="entry name" value="Diguanylate_Cyclase"/>
</dbReference>
<keyword evidence="4" id="KW-1133">Transmembrane helix</keyword>
<dbReference type="InterPro" id="IPR011110">
    <property type="entry name" value="Reg_prop"/>
</dbReference>
<organism evidence="6 7">
    <name type="scientific">Alteromonas oceani</name>
    <dbReference type="NCBI Taxonomy" id="2071609"/>
    <lineage>
        <taxon>Bacteria</taxon>
        <taxon>Pseudomonadati</taxon>
        <taxon>Pseudomonadota</taxon>
        <taxon>Gammaproteobacteria</taxon>
        <taxon>Alteromonadales</taxon>
        <taxon>Alteromonadaceae</taxon>
        <taxon>Alteromonas/Salinimonas group</taxon>
        <taxon>Alteromonas</taxon>
    </lineage>
</organism>
<dbReference type="CDD" id="cd01949">
    <property type="entry name" value="GGDEF"/>
    <property type="match status" value="1"/>
</dbReference>
<name>A0ABV7K3C8_9ALTE</name>
<dbReference type="Gene3D" id="3.30.70.270">
    <property type="match status" value="1"/>
</dbReference>
<dbReference type="PANTHER" id="PTHR45138">
    <property type="entry name" value="REGULATORY COMPONENTS OF SENSORY TRANSDUCTION SYSTEM"/>
    <property type="match status" value="1"/>
</dbReference>
<comment type="catalytic activity">
    <reaction evidence="2">
        <text>2 GTP = 3',3'-c-di-GMP + 2 diphosphate</text>
        <dbReference type="Rhea" id="RHEA:24898"/>
        <dbReference type="ChEBI" id="CHEBI:33019"/>
        <dbReference type="ChEBI" id="CHEBI:37565"/>
        <dbReference type="ChEBI" id="CHEBI:58805"/>
        <dbReference type="EC" id="2.7.7.65"/>
    </reaction>
</comment>
<dbReference type="Pfam" id="PF07494">
    <property type="entry name" value="Reg_prop"/>
    <property type="match status" value="5"/>
</dbReference>
<gene>
    <name evidence="6" type="ORF">ACFOEW_14850</name>
</gene>
<evidence type="ECO:0000256" key="4">
    <source>
        <dbReference type="SAM" id="Phobius"/>
    </source>
</evidence>
<dbReference type="InterPro" id="IPR011123">
    <property type="entry name" value="Y_Y_Y"/>
</dbReference>
<dbReference type="InterPro" id="IPR029787">
    <property type="entry name" value="Nucleotide_cyclase"/>
</dbReference>
<dbReference type="InterPro" id="IPR013783">
    <property type="entry name" value="Ig-like_fold"/>
</dbReference>
<dbReference type="GO" id="GO:0052621">
    <property type="term" value="F:diguanylate cyclase activity"/>
    <property type="evidence" value="ECO:0007669"/>
    <property type="project" value="UniProtKB-EC"/>
</dbReference>
<dbReference type="Gene3D" id="2.130.10.10">
    <property type="entry name" value="YVTN repeat-like/Quinoprotein amine dehydrogenase"/>
    <property type="match status" value="4"/>
</dbReference>
<dbReference type="EC" id="2.7.7.65" evidence="1"/>
<dbReference type="SMART" id="SM00267">
    <property type="entry name" value="GGDEF"/>
    <property type="match status" value="1"/>
</dbReference>
<evidence type="ECO:0000259" key="5">
    <source>
        <dbReference type="PROSITE" id="PS50887"/>
    </source>
</evidence>
<dbReference type="Gene3D" id="2.60.40.10">
    <property type="entry name" value="Immunoglobulins"/>
    <property type="match status" value="1"/>
</dbReference>
<evidence type="ECO:0000256" key="2">
    <source>
        <dbReference type="ARBA" id="ARBA00034247"/>
    </source>
</evidence>
<protein>
    <recommendedName>
        <fullName evidence="1">diguanylate cyclase</fullName>
        <ecNumber evidence="1">2.7.7.65</ecNumber>
    </recommendedName>
</protein>
<dbReference type="EMBL" id="JBHRSX010000034">
    <property type="protein sequence ID" value="MFC3203093.1"/>
    <property type="molecule type" value="Genomic_DNA"/>
</dbReference>
<feature type="transmembrane region" description="Helical" evidence="4">
    <location>
        <begin position="757"/>
        <end position="780"/>
    </location>
</feature>
<evidence type="ECO:0000313" key="6">
    <source>
        <dbReference type="EMBL" id="MFC3203093.1"/>
    </source>
</evidence>
<dbReference type="InterPro" id="IPR000160">
    <property type="entry name" value="GGDEF_dom"/>
</dbReference>
<feature type="domain" description="GGDEF" evidence="5">
    <location>
        <begin position="867"/>
        <end position="997"/>
    </location>
</feature>
<dbReference type="SUPFAM" id="SSF55073">
    <property type="entry name" value="Nucleotide cyclase"/>
    <property type="match status" value="1"/>
</dbReference>
<sequence>MLIGKSWMSRYVSLQTVKQLAFRIVLCTLTVFFSSTGYAAPSQLSDYFKEVWTTRNGLPHNTINAISQSEDGYLWVGTWEGAARFNGRSFTVFGRGEPSGMPDVGIRTIYKNRQQNLIFAGARGGLSERRPDDWQSWQPYRVLINGVADDKQGNLWLATEGQGVYRQAARGERTQLTIQQGLPSNVISSVLSTDDGSIWLGTGRGLVRLNSEDESFALEQIAGLPEVPVLALTAYNDGLLIGTERGLYQYQSGEVSIFSPQLMDLPVSVLLAFDNQIWVGTTDRGLLRYSDAGLESLNMAAGLPNNRILSLFRDRENSIWVGTNGGLFRLRDAPFVTLTTEQGLAGDYIRSVLSHSDGSIWVGSSQGVSRITKQGIEAVDFSSYSDGQSVLSMVEGPDGSVWIGTYSDGVLQWQDDAIVQQYNRRTGLLANEVRAIAVTPQGGLWVGTGHGLNYVDDNGVRSFTTEDGLPTPFVMGLYLHDDGRLFIGTGGGVVIRSPNGDITPVDISNLDDAEYAFGFAPDPAADLLWMSTDRGLVAYDLTTGRLTMLGRDAGLPFDKVFQAVIDKNRHLWLSSNRGILRFRREQIEEYLAGKREQVDYELFGESDGMQSAQANGGSMQAATLAQDGTVWFATSKGASRVNPAELKRFSANTPPVVIEGFKVNGSALPLHTEKDIAPGADRIEIQFAGLGFVMPERIQYRTRLQGFDNSWVDRGSNTIAEYTNLPPGDYQFMVSASYPGGAWGEQNASFRFTIAPYFWQQTGFWIVVLLTVIAMVIVAHRWRMKSLRQRAEELSTQVAEQTYTLKQQANNLRKVDEERSALLLEIKRQAAEFEQQARSDKLTGLANRRAFDESLHRECARSKRRNLPLCLALLDIDHFKQINDTFNHSIGDKVLKLVADAISQHCREEDLVARWGGEEFAILLPNCDNQAAQDICERIRQAVSETDCSAIAPDISLTISIGVTAYHSDDTFDKLISRADKALYAAKEAGRNRLTQI</sequence>
<dbReference type="Pfam" id="PF00990">
    <property type="entry name" value="GGDEF"/>
    <property type="match status" value="1"/>
</dbReference>
<dbReference type="SUPFAM" id="SSF63829">
    <property type="entry name" value="Calcium-dependent phosphotriesterase"/>
    <property type="match status" value="3"/>
</dbReference>
<keyword evidence="7" id="KW-1185">Reference proteome</keyword>
<dbReference type="PANTHER" id="PTHR45138:SF9">
    <property type="entry name" value="DIGUANYLATE CYCLASE DGCM-RELATED"/>
    <property type="match status" value="1"/>
</dbReference>
<dbReference type="NCBIfam" id="TIGR00254">
    <property type="entry name" value="GGDEF"/>
    <property type="match status" value="1"/>
</dbReference>
<keyword evidence="6" id="KW-0548">Nucleotidyltransferase</keyword>
<proteinExistence type="predicted"/>
<keyword evidence="3" id="KW-0175">Coiled coil</keyword>
<accession>A0ABV7K3C8</accession>
<reference evidence="7" key="1">
    <citation type="journal article" date="2019" name="Int. J. Syst. Evol. Microbiol.">
        <title>The Global Catalogue of Microorganisms (GCM) 10K type strain sequencing project: providing services to taxonomists for standard genome sequencing and annotation.</title>
        <authorList>
            <consortium name="The Broad Institute Genomics Platform"/>
            <consortium name="The Broad Institute Genome Sequencing Center for Infectious Disease"/>
            <person name="Wu L."/>
            <person name="Ma J."/>
        </authorList>
    </citation>
    <scope>NUCLEOTIDE SEQUENCE [LARGE SCALE GENOMIC DNA]</scope>
    <source>
        <strain evidence="7">KCTC 52449</strain>
    </source>
</reference>
<evidence type="ECO:0000256" key="1">
    <source>
        <dbReference type="ARBA" id="ARBA00012528"/>
    </source>
</evidence>
<comment type="caution">
    <text evidence="6">The sequence shown here is derived from an EMBL/GenBank/DDBJ whole genome shotgun (WGS) entry which is preliminary data.</text>
</comment>
<dbReference type="RefSeq" id="WP_206427263.1">
    <property type="nucleotide sequence ID" value="NZ_JBHRSX010000034.1"/>
</dbReference>
<dbReference type="PROSITE" id="PS50887">
    <property type="entry name" value="GGDEF"/>
    <property type="match status" value="1"/>
</dbReference>
<keyword evidence="4" id="KW-0812">Transmembrane</keyword>
<evidence type="ECO:0000256" key="3">
    <source>
        <dbReference type="SAM" id="Coils"/>
    </source>
</evidence>
<dbReference type="InterPro" id="IPR043128">
    <property type="entry name" value="Rev_trsase/Diguanyl_cyclase"/>
</dbReference>
<keyword evidence="6" id="KW-0808">Transferase</keyword>